<dbReference type="EMBL" id="BAABFU010000003">
    <property type="protein sequence ID" value="GAA4353335.1"/>
    <property type="molecule type" value="Genomic_DNA"/>
</dbReference>
<feature type="transmembrane region" description="Helical" evidence="1">
    <location>
        <begin position="83"/>
        <end position="100"/>
    </location>
</feature>
<feature type="transmembrane region" description="Helical" evidence="1">
    <location>
        <begin position="51"/>
        <end position="71"/>
    </location>
</feature>
<proteinExistence type="predicted"/>
<dbReference type="RefSeq" id="WP_223579139.1">
    <property type="nucleotide sequence ID" value="NZ_BAABFU010000003.1"/>
</dbReference>
<dbReference type="Pfam" id="PF03203">
    <property type="entry name" value="MerC"/>
    <property type="match status" value="1"/>
</dbReference>
<keyword evidence="1" id="KW-1133">Transmembrane helix</keyword>
<keyword evidence="3" id="KW-1185">Reference proteome</keyword>
<sequence>MDSLLSFLTRVGDKISSLGAVVAAMGCAMCFPAIASLGAAIGLGFLSQWEWLFINTLLPIFAWVALIINGLSWFSHKQWYRSLFGMTGPILLLLSLYPFFQYAWSTYVTYSALTLMVAVSLWDIFSPANKRCNDEDCAIPDDNTHSN</sequence>
<feature type="transmembrane region" description="Helical" evidence="1">
    <location>
        <begin position="21"/>
        <end position="45"/>
    </location>
</feature>
<keyword evidence="1" id="KW-0472">Membrane</keyword>
<keyword evidence="1" id="KW-0812">Transmembrane</keyword>
<dbReference type="InterPro" id="IPR004891">
    <property type="entry name" value="Mercury-R_MerC"/>
</dbReference>
<gene>
    <name evidence="2" type="primary">merC</name>
    <name evidence="2" type="ORF">GCM10023150_21880</name>
</gene>
<evidence type="ECO:0000256" key="1">
    <source>
        <dbReference type="SAM" id="Phobius"/>
    </source>
</evidence>
<accession>A0ABP8I828</accession>
<reference evidence="3" key="1">
    <citation type="journal article" date="2019" name="Int. J. Syst. Evol. Microbiol.">
        <title>The Global Catalogue of Microorganisms (GCM) 10K type strain sequencing project: providing services to taxonomists for standard genome sequencing and annotation.</title>
        <authorList>
            <consortium name="The Broad Institute Genomics Platform"/>
            <consortium name="The Broad Institute Genome Sequencing Center for Infectious Disease"/>
            <person name="Wu L."/>
            <person name="Ma J."/>
        </authorList>
    </citation>
    <scope>NUCLEOTIDE SEQUENCE [LARGE SCALE GENOMIC DNA]</scope>
    <source>
        <strain evidence="3">JCM 17727</strain>
    </source>
</reference>
<dbReference type="NCBIfam" id="NF010318">
    <property type="entry name" value="PRK13755.1"/>
    <property type="match status" value="1"/>
</dbReference>
<dbReference type="NCBIfam" id="NF033784">
    <property type="entry name" value="transport_merC"/>
    <property type="match status" value="1"/>
</dbReference>
<name>A0ABP8I828_9GAMM</name>
<evidence type="ECO:0000313" key="3">
    <source>
        <dbReference type="Proteomes" id="UP001501294"/>
    </source>
</evidence>
<dbReference type="Proteomes" id="UP001501294">
    <property type="component" value="Unassembled WGS sequence"/>
</dbReference>
<protein>
    <submittedName>
        <fullName evidence="2">Organomercurial transporter MerC</fullName>
    </submittedName>
</protein>
<evidence type="ECO:0000313" key="2">
    <source>
        <dbReference type="EMBL" id="GAA4353335.1"/>
    </source>
</evidence>
<organism evidence="2 3">
    <name type="scientific">Kangiella taiwanensis</name>
    <dbReference type="NCBI Taxonomy" id="1079179"/>
    <lineage>
        <taxon>Bacteria</taxon>
        <taxon>Pseudomonadati</taxon>
        <taxon>Pseudomonadota</taxon>
        <taxon>Gammaproteobacteria</taxon>
        <taxon>Kangiellales</taxon>
        <taxon>Kangiellaceae</taxon>
        <taxon>Kangiella</taxon>
    </lineage>
</organism>
<comment type="caution">
    <text evidence="2">The sequence shown here is derived from an EMBL/GenBank/DDBJ whole genome shotgun (WGS) entry which is preliminary data.</text>
</comment>